<dbReference type="Pfam" id="PF12833">
    <property type="entry name" value="HTH_18"/>
    <property type="match status" value="1"/>
</dbReference>
<dbReference type="InterPro" id="IPR009057">
    <property type="entry name" value="Homeodomain-like_sf"/>
</dbReference>
<evidence type="ECO:0000313" key="8">
    <source>
        <dbReference type="Proteomes" id="UP000552038"/>
    </source>
</evidence>
<dbReference type="InterPro" id="IPR018062">
    <property type="entry name" value="HTH_AraC-typ_CS"/>
</dbReference>
<dbReference type="InterPro" id="IPR037923">
    <property type="entry name" value="HTH-like"/>
</dbReference>
<dbReference type="GO" id="GO:0043565">
    <property type="term" value="F:sequence-specific DNA binding"/>
    <property type="evidence" value="ECO:0007669"/>
    <property type="project" value="InterPro"/>
</dbReference>
<comment type="caution">
    <text evidence="7">The sequence shown here is derived from an EMBL/GenBank/DDBJ whole genome shotgun (WGS) entry which is preliminary data.</text>
</comment>
<evidence type="ECO:0000313" key="7">
    <source>
        <dbReference type="EMBL" id="NOJ69950.1"/>
    </source>
</evidence>
<keyword evidence="3" id="KW-0804">Transcription</keyword>
<dbReference type="PANTHER" id="PTHR43280">
    <property type="entry name" value="ARAC-FAMILY TRANSCRIPTIONAL REGULATOR"/>
    <property type="match status" value="1"/>
</dbReference>
<feature type="domain" description="HTH araC/xylS-type" evidence="5">
    <location>
        <begin position="182"/>
        <end position="280"/>
    </location>
</feature>
<dbReference type="RefSeq" id="WP_171415317.1">
    <property type="nucleotide sequence ID" value="NZ_JABFOR010000004.1"/>
</dbReference>
<dbReference type="InterPro" id="IPR003313">
    <property type="entry name" value="AraC-bd"/>
</dbReference>
<dbReference type="PROSITE" id="PS01124">
    <property type="entry name" value="HTH_ARAC_FAMILY_2"/>
    <property type="match status" value="1"/>
</dbReference>
<name>A0AAP6ZVZ7_PAEAL</name>
<feature type="transmembrane region" description="Helical" evidence="4">
    <location>
        <begin position="285"/>
        <end position="306"/>
    </location>
</feature>
<keyword evidence="2" id="KW-0238">DNA-binding</keyword>
<dbReference type="PROSITE" id="PS00041">
    <property type="entry name" value="HTH_ARAC_FAMILY_1"/>
    <property type="match status" value="1"/>
</dbReference>
<evidence type="ECO:0000256" key="4">
    <source>
        <dbReference type="SAM" id="Phobius"/>
    </source>
</evidence>
<keyword evidence="1" id="KW-0805">Transcription regulation</keyword>
<gene>
    <name evidence="7" type="ORF">HMI46_05225</name>
</gene>
<dbReference type="InterPro" id="IPR020449">
    <property type="entry name" value="Tscrpt_reg_AraC-type_HTH"/>
</dbReference>
<dbReference type="Proteomes" id="UP000552038">
    <property type="component" value="Unassembled WGS sequence"/>
</dbReference>
<reference evidence="7 8" key="1">
    <citation type="submission" date="2020-05" db="EMBL/GenBank/DDBJ databases">
        <title>Whole genome sequencing and identification of novel metabolites from Paenibacillus alvei strain JR949.</title>
        <authorList>
            <person name="Rajendhran J."/>
            <person name="Sree Pranav P."/>
            <person name="Mahalakshmi B."/>
            <person name="Karthikeyan R."/>
        </authorList>
    </citation>
    <scope>NUCLEOTIDE SEQUENCE [LARGE SCALE GENOMIC DNA]</scope>
    <source>
        <strain evidence="7 8">JR949</strain>
    </source>
</reference>
<dbReference type="PANTHER" id="PTHR43280:SF28">
    <property type="entry name" value="HTH-TYPE TRANSCRIPTIONAL ACTIVATOR RHAS"/>
    <property type="match status" value="1"/>
</dbReference>
<dbReference type="SMART" id="SM00342">
    <property type="entry name" value="HTH_ARAC"/>
    <property type="match status" value="1"/>
</dbReference>
<evidence type="ECO:0000256" key="1">
    <source>
        <dbReference type="ARBA" id="ARBA00023015"/>
    </source>
</evidence>
<dbReference type="GO" id="GO:0003700">
    <property type="term" value="F:DNA-binding transcription factor activity"/>
    <property type="evidence" value="ECO:0007669"/>
    <property type="project" value="InterPro"/>
</dbReference>
<dbReference type="SUPFAM" id="SSF53807">
    <property type="entry name" value="Helical backbone' metal receptor"/>
    <property type="match status" value="1"/>
</dbReference>
<accession>A0AAP6ZVZ7</accession>
<dbReference type="PROSITE" id="PS50983">
    <property type="entry name" value="FE_B12_PBP"/>
    <property type="match status" value="1"/>
</dbReference>
<keyword evidence="4" id="KW-0812">Transmembrane</keyword>
<dbReference type="AlphaFoldDB" id="A0AAP6ZVZ7"/>
<dbReference type="Gene3D" id="3.40.50.1980">
    <property type="entry name" value="Nitrogenase molybdenum iron protein domain"/>
    <property type="match status" value="2"/>
</dbReference>
<evidence type="ECO:0000259" key="5">
    <source>
        <dbReference type="PROSITE" id="PS01124"/>
    </source>
</evidence>
<keyword evidence="4" id="KW-0472">Membrane</keyword>
<feature type="domain" description="Fe/B12 periplasmic-binding" evidence="6">
    <location>
        <begin position="284"/>
        <end position="546"/>
    </location>
</feature>
<dbReference type="SUPFAM" id="SSF51215">
    <property type="entry name" value="Regulatory protein AraC"/>
    <property type="match status" value="1"/>
</dbReference>
<evidence type="ECO:0000256" key="2">
    <source>
        <dbReference type="ARBA" id="ARBA00023125"/>
    </source>
</evidence>
<dbReference type="PRINTS" id="PR00032">
    <property type="entry name" value="HTHARAC"/>
</dbReference>
<evidence type="ECO:0000256" key="3">
    <source>
        <dbReference type="ARBA" id="ARBA00023163"/>
    </source>
</evidence>
<dbReference type="InterPro" id="IPR002491">
    <property type="entry name" value="ABC_transptr_periplasmic_BD"/>
</dbReference>
<dbReference type="Gene3D" id="1.10.10.60">
    <property type="entry name" value="Homeodomain-like"/>
    <property type="match status" value="2"/>
</dbReference>
<dbReference type="EMBL" id="JABFOR010000004">
    <property type="protein sequence ID" value="NOJ69950.1"/>
    <property type="molecule type" value="Genomic_DNA"/>
</dbReference>
<dbReference type="Pfam" id="PF02311">
    <property type="entry name" value="AraC_binding"/>
    <property type="match status" value="1"/>
</dbReference>
<sequence>MKTIKQVKQAGSRIIWSEATYRLRGAEYFKQVQGYQSAQQWTSTHLLFITTQGHGTLQLDNREYSLSRDCAYWFVPEHTFGLRSDAEDGIEAYLFYFDMYKEVEGEALLQPLRREEELEQHESIAVSSVGELALHCDAVVRMHGSVHAQERFRAQFAFQELLYTLLNHTPLAMSEQSSPAIERAKAYMDLHYNDSLSIEQLGAIAGVSPKYFVDLFKKTYGMSSHDYLTELRMNKAKEFLNRSGVKLRDIAHQVGYQDEFYFSRKFKQVVGISPSVYMRSRKRKIAAYGTGVAGYLLALNIIPYAAPLHPKWTKYYYDQYRYDIPVHLSAYRVNEHWAANIEKLQDVSPDIIVTMDDLIRDEQEQLKQMGNICSIPSAMNWRDQLKHTAKLLGEDSDAENWLKRYDRRVNWIREQLPLRVRNESLLFVRILRQQIFAYCNRGIAEVMFGSLQLKPAFQWKEPIYNVEMSLEQLAQINPDRLLVNVCQESETLASWQQLQESWRWQQLEAVRHQRMHMIHTDPWVEYSPIAMERMMETMLELLSGKCP</sequence>
<evidence type="ECO:0000259" key="6">
    <source>
        <dbReference type="PROSITE" id="PS50983"/>
    </source>
</evidence>
<proteinExistence type="predicted"/>
<dbReference type="SUPFAM" id="SSF46689">
    <property type="entry name" value="Homeodomain-like"/>
    <property type="match status" value="2"/>
</dbReference>
<dbReference type="InterPro" id="IPR018060">
    <property type="entry name" value="HTH_AraC"/>
</dbReference>
<protein>
    <submittedName>
        <fullName evidence="7">AraC family transcriptional regulator</fullName>
    </submittedName>
</protein>
<organism evidence="7 8">
    <name type="scientific">Paenibacillus alvei</name>
    <name type="common">Bacillus alvei</name>
    <dbReference type="NCBI Taxonomy" id="44250"/>
    <lineage>
        <taxon>Bacteria</taxon>
        <taxon>Bacillati</taxon>
        <taxon>Bacillota</taxon>
        <taxon>Bacilli</taxon>
        <taxon>Bacillales</taxon>
        <taxon>Paenibacillaceae</taxon>
        <taxon>Paenibacillus</taxon>
    </lineage>
</organism>
<dbReference type="Pfam" id="PF01497">
    <property type="entry name" value="Peripla_BP_2"/>
    <property type="match status" value="1"/>
</dbReference>
<keyword evidence="4" id="KW-1133">Transmembrane helix</keyword>